<dbReference type="Proteomes" id="UP000789508">
    <property type="component" value="Unassembled WGS sequence"/>
</dbReference>
<proteinExistence type="predicted"/>
<gene>
    <name evidence="2" type="ORF">ALEPTO_LOCUS426</name>
</gene>
<keyword evidence="3" id="KW-1185">Reference proteome</keyword>
<protein>
    <submittedName>
        <fullName evidence="2">3961_t:CDS:1</fullName>
    </submittedName>
</protein>
<dbReference type="EMBL" id="CAJVPS010000024">
    <property type="protein sequence ID" value="CAG8442455.1"/>
    <property type="molecule type" value="Genomic_DNA"/>
</dbReference>
<reference evidence="2" key="1">
    <citation type="submission" date="2021-06" db="EMBL/GenBank/DDBJ databases">
        <authorList>
            <person name="Kallberg Y."/>
            <person name="Tangrot J."/>
            <person name="Rosling A."/>
        </authorList>
    </citation>
    <scope>NUCLEOTIDE SEQUENCE</scope>
    <source>
        <strain evidence="2">FL130A</strain>
    </source>
</reference>
<evidence type="ECO:0000313" key="3">
    <source>
        <dbReference type="Proteomes" id="UP000789508"/>
    </source>
</evidence>
<feature type="region of interest" description="Disordered" evidence="1">
    <location>
        <begin position="51"/>
        <end position="77"/>
    </location>
</feature>
<sequence length="77" mass="8818">MKNLLMNCKLKPGDADFAFYIEKRGYTVDDIEEKGERLDRLRNEYTGIKEEEISDASSNEDEVEVKEIETTGVTSLP</sequence>
<dbReference type="OrthoDB" id="2446278at2759"/>
<organism evidence="2 3">
    <name type="scientific">Ambispora leptoticha</name>
    <dbReference type="NCBI Taxonomy" id="144679"/>
    <lineage>
        <taxon>Eukaryota</taxon>
        <taxon>Fungi</taxon>
        <taxon>Fungi incertae sedis</taxon>
        <taxon>Mucoromycota</taxon>
        <taxon>Glomeromycotina</taxon>
        <taxon>Glomeromycetes</taxon>
        <taxon>Archaeosporales</taxon>
        <taxon>Ambisporaceae</taxon>
        <taxon>Ambispora</taxon>
    </lineage>
</organism>
<comment type="caution">
    <text evidence="2">The sequence shown here is derived from an EMBL/GenBank/DDBJ whole genome shotgun (WGS) entry which is preliminary data.</text>
</comment>
<accession>A0A9N8V748</accession>
<feature type="compositionally biased region" description="Acidic residues" evidence="1">
    <location>
        <begin position="52"/>
        <end position="64"/>
    </location>
</feature>
<name>A0A9N8V748_9GLOM</name>
<evidence type="ECO:0000313" key="2">
    <source>
        <dbReference type="EMBL" id="CAG8442455.1"/>
    </source>
</evidence>
<dbReference type="AlphaFoldDB" id="A0A9N8V748"/>
<evidence type="ECO:0000256" key="1">
    <source>
        <dbReference type="SAM" id="MobiDB-lite"/>
    </source>
</evidence>